<evidence type="ECO:0000256" key="2">
    <source>
        <dbReference type="SAM" id="Phobius"/>
    </source>
</evidence>
<dbReference type="Proteomes" id="UP000521943">
    <property type="component" value="Unassembled WGS sequence"/>
</dbReference>
<reference evidence="3 4" key="1">
    <citation type="submission" date="2020-07" db="EMBL/GenBank/DDBJ databases">
        <title>Comparative genomics of pyrophilous fungi reveals a link between fire events and developmental genes.</title>
        <authorList>
            <consortium name="DOE Joint Genome Institute"/>
            <person name="Steindorff A.S."/>
            <person name="Carver A."/>
            <person name="Calhoun S."/>
            <person name="Stillman K."/>
            <person name="Liu H."/>
            <person name="Lipzen A."/>
            <person name="Pangilinan J."/>
            <person name="Labutti K."/>
            <person name="Bruns T.D."/>
            <person name="Grigoriev I.V."/>
        </authorList>
    </citation>
    <scope>NUCLEOTIDE SEQUENCE [LARGE SCALE GENOMIC DNA]</scope>
    <source>
        <strain evidence="3 4">CBS 144469</strain>
    </source>
</reference>
<keyword evidence="4" id="KW-1185">Reference proteome</keyword>
<name>A0A8H6HAF6_9AGAR</name>
<protein>
    <submittedName>
        <fullName evidence="3">Uncharacterized protein</fullName>
    </submittedName>
</protein>
<evidence type="ECO:0000256" key="1">
    <source>
        <dbReference type="SAM" id="MobiDB-lite"/>
    </source>
</evidence>
<comment type="caution">
    <text evidence="3">The sequence shown here is derived from an EMBL/GenBank/DDBJ whole genome shotgun (WGS) entry which is preliminary data.</text>
</comment>
<accession>A0A8H6HAF6</accession>
<organism evidence="3 4">
    <name type="scientific">Ephemerocybe angulata</name>
    <dbReference type="NCBI Taxonomy" id="980116"/>
    <lineage>
        <taxon>Eukaryota</taxon>
        <taxon>Fungi</taxon>
        <taxon>Dikarya</taxon>
        <taxon>Basidiomycota</taxon>
        <taxon>Agaricomycotina</taxon>
        <taxon>Agaricomycetes</taxon>
        <taxon>Agaricomycetidae</taxon>
        <taxon>Agaricales</taxon>
        <taxon>Agaricineae</taxon>
        <taxon>Psathyrellaceae</taxon>
        <taxon>Ephemerocybe</taxon>
    </lineage>
</organism>
<keyword evidence="2" id="KW-0812">Transmembrane</keyword>
<feature type="transmembrane region" description="Helical" evidence="2">
    <location>
        <begin position="266"/>
        <end position="285"/>
    </location>
</feature>
<evidence type="ECO:0000313" key="3">
    <source>
        <dbReference type="EMBL" id="KAF6742512.1"/>
    </source>
</evidence>
<dbReference type="EMBL" id="JACGCI010000182">
    <property type="protein sequence ID" value="KAF6742512.1"/>
    <property type="molecule type" value="Genomic_DNA"/>
</dbReference>
<keyword evidence="2" id="KW-1133">Transmembrane helix</keyword>
<feature type="region of interest" description="Disordered" evidence="1">
    <location>
        <begin position="77"/>
        <end position="97"/>
    </location>
</feature>
<gene>
    <name evidence="3" type="ORF">DFP72DRAFT_1053992</name>
</gene>
<dbReference type="AlphaFoldDB" id="A0A8H6HAF6"/>
<feature type="compositionally biased region" description="Basic and acidic residues" evidence="1">
    <location>
        <begin position="77"/>
        <end position="87"/>
    </location>
</feature>
<evidence type="ECO:0000313" key="4">
    <source>
        <dbReference type="Proteomes" id="UP000521943"/>
    </source>
</evidence>
<proteinExistence type="predicted"/>
<sequence>MLVVAAANDELESLPRPRFDQIPFQTPRHIYTSGSLLRLATSLPPSSLPPTFLVVAKHVVEPSASNAHRAQRHLGHLDEDHTGDGAHSRTGLQTPRVPFQPGAFTAVVSRKATSQGFTVVLRRRRRVRVRASGLLEVVAIDLGGEATCQGFTGVLRCRRGVLERASGLLEVVDVGPHRFGLSRGVRLGVLVPARGDSDGQGNRMGGRDCHRRGARGWCVGHFRLVLVGPAGYCCSRSTAVDLFIVEKAGCRDWDAPSSFSKGCDGLAVLALVVVVSVVLVVVVAVETRSCRKPWLAMLSWADLRESGQ</sequence>
<keyword evidence="2" id="KW-0472">Membrane</keyword>